<dbReference type="AlphaFoldDB" id="A0A382KKK7"/>
<reference evidence="2" key="1">
    <citation type="submission" date="2018-05" db="EMBL/GenBank/DDBJ databases">
        <authorList>
            <person name="Lanie J.A."/>
            <person name="Ng W.-L."/>
            <person name="Kazmierczak K.M."/>
            <person name="Andrzejewski T.M."/>
            <person name="Davidsen T.M."/>
            <person name="Wayne K.J."/>
            <person name="Tettelin H."/>
            <person name="Glass J.I."/>
            <person name="Rusch D."/>
            <person name="Podicherti R."/>
            <person name="Tsui H.-C.T."/>
            <person name="Winkler M.E."/>
        </authorList>
    </citation>
    <scope>NUCLEOTIDE SEQUENCE</scope>
</reference>
<gene>
    <name evidence="2" type="ORF">METZ01_LOCUS277550</name>
</gene>
<sequence>MRSKHLFQLALAVSLSSTVLAVDPPKVQIKPAPRPAIQPVPRPAPGARPLPGRLPGQPAKPQPVQWGEKQIVAIATITDIKQGPTARSFPPIYNHALTMKIEGVLRGDLKVGSDLTANHSARQQQKPVYPKGKVVVALSNVRGGLRVEAFEEANEKKLNSIRLACEVPLGWESMNGKLISP</sequence>
<protein>
    <submittedName>
        <fullName evidence="2">Uncharacterized protein</fullName>
    </submittedName>
</protein>
<dbReference type="EMBL" id="UINC01081134">
    <property type="protein sequence ID" value="SVC24696.1"/>
    <property type="molecule type" value="Genomic_DNA"/>
</dbReference>
<proteinExistence type="predicted"/>
<feature type="compositionally biased region" description="Low complexity" evidence="1">
    <location>
        <begin position="49"/>
        <end position="59"/>
    </location>
</feature>
<feature type="compositionally biased region" description="Pro residues" evidence="1">
    <location>
        <begin position="32"/>
        <end position="48"/>
    </location>
</feature>
<name>A0A382KKK7_9ZZZZ</name>
<feature type="region of interest" description="Disordered" evidence="1">
    <location>
        <begin position="30"/>
        <end position="65"/>
    </location>
</feature>
<feature type="non-terminal residue" evidence="2">
    <location>
        <position position="181"/>
    </location>
</feature>
<organism evidence="2">
    <name type="scientific">marine metagenome</name>
    <dbReference type="NCBI Taxonomy" id="408172"/>
    <lineage>
        <taxon>unclassified sequences</taxon>
        <taxon>metagenomes</taxon>
        <taxon>ecological metagenomes</taxon>
    </lineage>
</organism>
<accession>A0A382KKK7</accession>
<evidence type="ECO:0000313" key="2">
    <source>
        <dbReference type="EMBL" id="SVC24696.1"/>
    </source>
</evidence>
<evidence type="ECO:0000256" key="1">
    <source>
        <dbReference type="SAM" id="MobiDB-lite"/>
    </source>
</evidence>